<sequence>MGTTTMWLCYFPNCFFTHPSGSIKCMFFSPTQHQTTTSLPLSSPTHFQLLASQSNNTTTTRRSRRLKTDDEICSDIRQFLADAGLPSDHIPSTKDLLQHGRNDLANIVRRRGHKKIQDLLTSSLYGDIDSLNTEKSSDEILDAANDSQDQLSGQNEMVDGSVDDVISTSEVLQGDSFSSMYADSTLSLDECTSILVESVEDGLGELKDHFEEVNNVAEGDFRPTEVTTVDKDFSSSMPTEISGESPFESTLSGNSEREDTLMAKVVGDITFPMEVPSMENHSITSFNDPDLETGNKEFGHLEPSIDLSVEQKDRGALEGVDDYNNTITEDVPSTSEFSENQTVSIIQSADISDIHLDTFSNLSLEERVANFIQNGDLDPVEGTHSPKENNVMAHNGNSLTSNQVVPSGKLDQPLWDDHMPHEDPKTHFDKDLDAEAPTVQNESEINHLKFALYQKELELSQLKEQIEKEKHALSLLQIKAEEEISKARKLLSEKDAELHEAEESLSGLKEVLIEFCGDADIVEVAGSFNGWHHPIKMDPQSLTSAVDHGGSRKSRFWSVELWLYPGVYEVCASSTNVYAIDICHVPKWIKFVVDGHWRTDPQRESVTRGHICNNILRVDR</sequence>
<keyword evidence="1" id="KW-0175">Coiled coil</keyword>
<evidence type="ECO:0008006" key="5">
    <source>
        <dbReference type="Google" id="ProtNLM"/>
    </source>
</evidence>
<evidence type="ECO:0000313" key="3">
    <source>
        <dbReference type="EMBL" id="PNY04184.1"/>
    </source>
</evidence>
<dbReference type="Gene3D" id="2.60.40.10">
    <property type="entry name" value="Immunoglobulins"/>
    <property type="match status" value="1"/>
</dbReference>
<dbReference type="STRING" id="57577.A0A2K3NMD2"/>
<evidence type="ECO:0000313" key="4">
    <source>
        <dbReference type="Proteomes" id="UP000236291"/>
    </source>
</evidence>
<reference evidence="3 4" key="2">
    <citation type="journal article" date="2017" name="Front. Plant Sci.">
        <title>Gene Classification and Mining of Molecular Markers Useful in Red Clover (Trifolium pratense) Breeding.</title>
        <authorList>
            <person name="Istvanek J."/>
            <person name="Dluhosova J."/>
            <person name="Dluhos P."/>
            <person name="Patkova L."/>
            <person name="Nedelnik J."/>
            <person name="Repkova J."/>
        </authorList>
    </citation>
    <scope>NUCLEOTIDE SEQUENCE [LARGE SCALE GENOMIC DNA]</scope>
    <source>
        <strain evidence="4">cv. Tatra</strain>
        <tissue evidence="3">Young leaves</tissue>
    </source>
</reference>
<comment type="caution">
    <text evidence="3">The sequence shown here is derived from an EMBL/GenBank/DDBJ whole genome shotgun (WGS) entry which is preliminary data.</text>
</comment>
<reference evidence="3 4" key="1">
    <citation type="journal article" date="2014" name="Am. J. Bot.">
        <title>Genome assembly and annotation for red clover (Trifolium pratense; Fabaceae).</title>
        <authorList>
            <person name="Istvanek J."/>
            <person name="Jaros M."/>
            <person name="Krenek A."/>
            <person name="Repkova J."/>
        </authorList>
    </citation>
    <scope>NUCLEOTIDE SEQUENCE [LARGE SCALE GENOMIC DNA]</scope>
    <source>
        <strain evidence="4">cv. Tatra</strain>
        <tissue evidence="3">Young leaves</tissue>
    </source>
</reference>
<dbReference type="InterPro" id="IPR013783">
    <property type="entry name" value="Ig-like_fold"/>
</dbReference>
<dbReference type="AlphaFoldDB" id="A0A2K3NMD2"/>
<name>A0A2K3NMD2_TRIPR</name>
<proteinExistence type="predicted"/>
<dbReference type="Proteomes" id="UP000236291">
    <property type="component" value="Unassembled WGS sequence"/>
</dbReference>
<feature type="coiled-coil region" evidence="1">
    <location>
        <begin position="452"/>
        <end position="511"/>
    </location>
</feature>
<dbReference type="PANTHER" id="PTHR47434:SF2">
    <property type="entry name" value="PROTEIN PTST HOMOLOG 3, CHLOROPLASTIC"/>
    <property type="match status" value="1"/>
</dbReference>
<gene>
    <name evidence="3" type="ORF">L195_g000599</name>
</gene>
<dbReference type="PANTHER" id="PTHR47434">
    <property type="entry name" value="PROTEIN PTST HOMOLOG 3, CHLOROPLASTIC"/>
    <property type="match status" value="1"/>
</dbReference>
<evidence type="ECO:0000256" key="1">
    <source>
        <dbReference type="SAM" id="Coils"/>
    </source>
</evidence>
<dbReference type="EMBL" id="ASHM01000217">
    <property type="protein sequence ID" value="PNY04184.1"/>
    <property type="molecule type" value="Genomic_DNA"/>
</dbReference>
<dbReference type="CDD" id="cd02859">
    <property type="entry name" value="E_set_AMPKbeta_like_N"/>
    <property type="match status" value="1"/>
</dbReference>
<feature type="region of interest" description="Disordered" evidence="2">
    <location>
        <begin position="233"/>
        <end position="254"/>
    </location>
</feature>
<dbReference type="InterPro" id="IPR014756">
    <property type="entry name" value="Ig_E-set"/>
</dbReference>
<dbReference type="SUPFAM" id="SSF81296">
    <property type="entry name" value="E set domains"/>
    <property type="match status" value="1"/>
</dbReference>
<evidence type="ECO:0000256" key="2">
    <source>
        <dbReference type="SAM" id="MobiDB-lite"/>
    </source>
</evidence>
<protein>
    <recommendedName>
        <fullName evidence="5">AMP-activated protein kinase glycogen-binding domain-containing protein</fullName>
    </recommendedName>
</protein>
<organism evidence="3 4">
    <name type="scientific">Trifolium pratense</name>
    <name type="common">Red clover</name>
    <dbReference type="NCBI Taxonomy" id="57577"/>
    <lineage>
        <taxon>Eukaryota</taxon>
        <taxon>Viridiplantae</taxon>
        <taxon>Streptophyta</taxon>
        <taxon>Embryophyta</taxon>
        <taxon>Tracheophyta</taxon>
        <taxon>Spermatophyta</taxon>
        <taxon>Magnoliopsida</taxon>
        <taxon>eudicotyledons</taxon>
        <taxon>Gunneridae</taxon>
        <taxon>Pentapetalae</taxon>
        <taxon>rosids</taxon>
        <taxon>fabids</taxon>
        <taxon>Fabales</taxon>
        <taxon>Fabaceae</taxon>
        <taxon>Papilionoideae</taxon>
        <taxon>50 kb inversion clade</taxon>
        <taxon>NPAAA clade</taxon>
        <taxon>Hologalegina</taxon>
        <taxon>IRL clade</taxon>
        <taxon>Trifolieae</taxon>
        <taxon>Trifolium</taxon>
    </lineage>
</organism>
<accession>A0A2K3NMD2</accession>